<dbReference type="OrthoDB" id="3298527at2"/>
<keyword evidence="5 6" id="KW-0472">Membrane</keyword>
<keyword evidence="9" id="KW-1185">Reference proteome</keyword>
<gene>
    <name evidence="8" type="ordered locus">ckrop_0556</name>
</gene>
<evidence type="ECO:0000313" key="8">
    <source>
        <dbReference type="EMBL" id="ACR17327.1"/>
    </source>
</evidence>
<evidence type="ECO:0000256" key="4">
    <source>
        <dbReference type="ARBA" id="ARBA00022989"/>
    </source>
</evidence>
<dbReference type="Pfam" id="PF13396">
    <property type="entry name" value="PLDc_N"/>
    <property type="match status" value="1"/>
</dbReference>
<evidence type="ECO:0000256" key="1">
    <source>
        <dbReference type="ARBA" id="ARBA00004651"/>
    </source>
</evidence>
<evidence type="ECO:0000313" key="9">
    <source>
        <dbReference type="Proteomes" id="UP000001473"/>
    </source>
</evidence>
<dbReference type="AlphaFoldDB" id="C4LHM2"/>
<dbReference type="Proteomes" id="UP000001473">
    <property type="component" value="Chromosome"/>
</dbReference>
<protein>
    <submittedName>
        <fullName evidence="8">Putative secreted protein</fullName>
    </submittedName>
</protein>
<feature type="domain" description="Cardiolipin synthase N-terminal" evidence="7">
    <location>
        <begin position="9"/>
        <end position="51"/>
    </location>
</feature>
<evidence type="ECO:0000256" key="5">
    <source>
        <dbReference type="ARBA" id="ARBA00023136"/>
    </source>
</evidence>
<evidence type="ECO:0000256" key="3">
    <source>
        <dbReference type="ARBA" id="ARBA00022692"/>
    </source>
</evidence>
<keyword evidence="4 6" id="KW-1133">Transmembrane helix</keyword>
<keyword evidence="3 6" id="KW-0812">Transmembrane</keyword>
<sequence>MLIAIPLVIFIGGLVSIVSSSRYTVFGKIIWIVVTFAFPILGPIVWFIWGRNAESIVKN</sequence>
<dbReference type="InterPro" id="IPR027379">
    <property type="entry name" value="CLS_N"/>
</dbReference>
<organism evidence="8 9">
    <name type="scientific">Corynebacterium kroppenstedtii (strain DSM 44385 / JCM 11950 / CIP 105744 / CCUG 35717)</name>
    <dbReference type="NCBI Taxonomy" id="645127"/>
    <lineage>
        <taxon>Bacteria</taxon>
        <taxon>Bacillati</taxon>
        <taxon>Actinomycetota</taxon>
        <taxon>Actinomycetes</taxon>
        <taxon>Mycobacteriales</taxon>
        <taxon>Corynebacteriaceae</taxon>
        <taxon>Corynebacterium</taxon>
    </lineage>
</organism>
<evidence type="ECO:0000256" key="6">
    <source>
        <dbReference type="SAM" id="Phobius"/>
    </source>
</evidence>
<feature type="transmembrane region" description="Helical" evidence="6">
    <location>
        <begin position="30"/>
        <end position="49"/>
    </location>
</feature>
<reference evidence="8 9" key="1">
    <citation type="journal article" date="2008" name="J. Biotechnol.">
        <title>Ultrafast pyrosequencing of Corynebacterium kroppenstedtii DSM44385 revealed insights into the physiology of a lipophilic corynebacterium that lacks mycolic acids.</title>
        <authorList>
            <person name="Tauch A."/>
            <person name="Schneider J."/>
            <person name="Szczepanowski R."/>
            <person name="Tilker A."/>
            <person name="Viehoever P."/>
            <person name="Gartemann K.-H."/>
            <person name="Arnold W."/>
            <person name="Blom J."/>
            <person name="Brinkrolf K."/>
            <person name="Brune I."/>
            <person name="Goetker S."/>
            <person name="Weisshaar B."/>
            <person name="Goesmann A."/>
            <person name="Droege M."/>
            <person name="Puehler A."/>
        </authorList>
    </citation>
    <scope>NUCLEOTIDE SEQUENCE [LARGE SCALE GENOMIC DNA]</scope>
    <source>
        <strain evidence="9">DSM 44385 / JCM 11950 / CIP 105744 / CCUG 35717</strain>
    </source>
</reference>
<dbReference type="eggNOG" id="ENOG5031WNW">
    <property type="taxonomic scope" value="Bacteria"/>
</dbReference>
<accession>C4LHM2</accession>
<dbReference type="HOGENOM" id="CLU_176001_0_1_11"/>
<name>C4LHM2_CORK4</name>
<proteinExistence type="predicted"/>
<dbReference type="GO" id="GO:0005886">
    <property type="term" value="C:plasma membrane"/>
    <property type="evidence" value="ECO:0007669"/>
    <property type="project" value="UniProtKB-SubCell"/>
</dbReference>
<evidence type="ECO:0000259" key="7">
    <source>
        <dbReference type="Pfam" id="PF13396"/>
    </source>
</evidence>
<comment type="subcellular location">
    <subcellularLocation>
        <location evidence="1">Cell membrane</location>
        <topology evidence="1">Multi-pass membrane protein</topology>
    </subcellularLocation>
</comment>
<evidence type="ECO:0000256" key="2">
    <source>
        <dbReference type="ARBA" id="ARBA00022475"/>
    </source>
</evidence>
<dbReference type="KEGG" id="ckp:ckrop_0556"/>
<dbReference type="EMBL" id="CP001620">
    <property type="protein sequence ID" value="ACR17327.1"/>
    <property type="molecule type" value="Genomic_DNA"/>
</dbReference>
<keyword evidence="2" id="KW-1003">Cell membrane</keyword>